<organism evidence="10 11">
    <name type="scientific">Agrobacterium rubi</name>
    <dbReference type="NCBI Taxonomy" id="28099"/>
    <lineage>
        <taxon>Bacteria</taxon>
        <taxon>Pseudomonadati</taxon>
        <taxon>Pseudomonadota</taxon>
        <taxon>Alphaproteobacteria</taxon>
        <taxon>Hyphomicrobiales</taxon>
        <taxon>Rhizobiaceae</taxon>
        <taxon>Rhizobium/Agrobacterium group</taxon>
        <taxon>Agrobacterium</taxon>
    </lineage>
</organism>
<dbReference type="PANTHER" id="PTHR10515">
    <property type="entry name" value="THYMIDINE PHOSPHORYLASE"/>
    <property type="match status" value="1"/>
</dbReference>
<keyword evidence="4 7" id="KW-0328">Glycosyltransferase</keyword>
<dbReference type="SUPFAM" id="SSF54680">
    <property type="entry name" value="Pyrimidine nucleoside phosphorylase C-terminal domain"/>
    <property type="match status" value="1"/>
</dbReference>
<evidence type="ECO:0000256" key="5">
    <source>
        <dbReference type="ARBA" id="ARBA00022679"/>
    </source>
</evidence>
<gene>
    <name evidence="7 10" type="primary">deoA</name>
    <name evidence="9" type="ORF">G6L72_00345</name>
    <name evidence="10" type="ORF">G6M88_08160</name>
</gene>
<dbReference type="Gene3D" id="1.20.970.10">
    <property type="entry name" value="Transferase, Pyrimidine Nucleoside Phosphorylase, Chain C"/>
    <property type="match status" value="1"/>
</dbReference>
<dbReference type="PIRSF" id="PIRSF000478">
    <property type="entry name" value="TP_PyNP"/>
    <property type="match status" value="1"/>
</dbReference>
<dbReference type="InterPro" id="IPR017459">
    <property type="entry name" value="Glycosyl_Trfase_fam3_N_dom"/>
</dbReference>
<dbReference type="InterPro" id="IPR000053">
    <property type="entry name" value="Thymidine/pyrmidine_PPase"/>
</dbReference>
<dbReference type="GO" id="GO:0009032">
    <property type="term" value="F:thymidine phosphorylase activity"/>
    <property type="evidence" value="ECO:0007669"/>
    <property type="project" value="UniProtKB-UniRule"/>
</dbReference>
<dbReference type="KEGG" id="arui:G6M88_08160"/>
<dbReference type="NCBIfam" id="TIGR02643">
    <property type="entry name" value="T_phosphoryl"/>
    <property type="match status" value="1"/>
</dbReference>
<dbReference type="Pfam" id="PF00591">
    <property type="entry name" value="Glycos_transf_3"/>
    <property type="match status" value="1"/>
</dbReference>
<dbReference type="InterPro" id="IPR036566">
    <property type="entry name" value="PYNP-like_C_sf"/>
</dbReference>
<dbReference type="SMART" id="SM00941">
    <property type="entry name" value="PYNP_C"/>
    <property type="match status" value="1"/>
</dbReference>
<dbReference type="FunFam" id="3.40.1030.10:FF:000003">
    <property type="entry name" value="Pyrimidine-nucleoside phosphorylase"/>
    <property type="match status" value="1"/>
</dbReference>
<dbReference type="PANTHER" id="PTHR10515:SF0">
    <property type="entry name" value="THYMIDINE PHOSPHORYLASE"/>
    <property type="match status" value="1"/>
</dbReference>
<comment type="function">
    <text evidence="7">The enzymes which catalyze the reversible phosphorolysis of pyrimidine nucleosides are involved in the degradation of these compounds and in their utilization as carbon and energy sources, or in the rescue of pyrimidine bases for nucleotide synthesis.</text>
</comment>
<evidence type="ECO:0000256" key="4">
    <source>
        <dbReference type="ARBA" id="ARBA00022676"/>
    </source>
</evidence>
<comment type="pathway">
    <text evidence="7">Pyrimidine metabolism; dTMP biosynthesis via salvage pathway; dTMP from thymine: step 1/2.</text>
</comment>
<evidence type="ECO:0000256" key="6">
    <source>
        <dbReference type="ARBA" id="ARBA00048550"/>
    </source>
</evidence>
<dbReference type="HAMAP" id="MF_01628">
    <property type="entry name" value="Thymid_phosp"/>
    <property type="match status" value="1"/>
</dbReference>
<evidence type="ECO:0000313" key="11">
    <source>
        <dbReference type="Proteomes" id="UP000663912"/>
    </source>
</evidence>
<keyword evidence="5 7" id="KW-0808">Transferase</keyword>
<dbReference type="InterPro" id="IPR013465">
    <property type="entry name" value="Thymidine_Pase"/>
</dbReference>
<dbReference type="GO" id="GO:0005829">
    <property type="term" value="C:cytosol"/>
    <property type="evidence" value="ECO:0007669"/>
    <property type="project" value="TreeGrafter"/>
</dbReference>
<dbReference type="SUPFAM" id="SSF52418">
    <property type="entry name" value="Nucleoside phosphorylase/phosphoribosyltransferase catalytic domain"/>
    <property type="match status" value="1"/>
</dbReference>
<comment type="catalytic activity">
    <reaction evidence="6 7">
        <text>thymidine + phosphate = 2-deoxy-alpha-D-ribose 1-phosphate + thymine</text>
        <dbReference type="Rhea" id="RHEA:16037"/>
        <dbReference type="ChEBI" id="CHEBI:17748"/>
        <dbReference type="ChEBI" id="CHEBI:17821"/>
        <dbReference type="ChEBI" id="CHEBI:43474"/>
        <dbReference type="ChEBI" id="CHEBI:57259"/>
        <dbReference type="EC" id="2.4.2.4"/>
    </reaction>
</comment>
<dbReference type="Proteomes" id="UP000663912">
    <property type="component" value="Chromosome 1"/>
</dbReference>
<sequence>MIPQEIIRRKRDGQVLTADEISAFISGLSKGSISEGQAAAFAMAVFFRGMSRDETVALTLAMRDSGDVLSWADIGKPIADKHSTGGVGDNVSLMLAPIVAACGLAVPMISGKGLGHTGGTLDKLESIAGYDIMPDEALFRRTVRNVGCAIIGQTGDLAPADKRLYAIRDVTATVDSVPLITASILSKKLAAGLETLVLDVKFGNGAFMQSADEAEQLARALVEVANGAGVKTSALITDMNEPLADAAGNALEIVHCLDFLSGKKAGTRIETLVLAFAAEMLMQSGLVTSLIEGEAMAREALASGAAMERFGQMISALGGPTDFIEKPCDYLKPAPHIAPVLATETGFLSSCQTRDLGMVVVGLGGGRRHPSDVIDHRVGMSHILPLGTKVEKGQSIALVHAATQESLAKAIQDVSDAYGLSQEASGEQPIIVSRIGA</sequence>
<evidence type="ECO:0000256" key="7">
    <source>
        <dbReference type="HAMAP-Rule" id="MF_01628"/>
    </source>
</evidence>
<dbReference type="Proteomes" id="UP000822331">
    <property type="component" value="Unassembled WGS sequence"/>
</dbReference>
<comment type="similarity">
    <text evidence="1 7">Belongs to the thymidine/pyrimidine-nucleoside phosphorylase family.</text>
</comment>
<evidence type="ECO:0000256" key="2">
    <source>
        <dbReference type="ARBA" id="ARBA00011738"/>
    </source>
</evidence>
<feature type="domain" description="Pyrimidine nucleoside phosphorylase C-terminal" evidence="8">
    <location>
        <begin position="347"/>
        <end position="421"/>
    </location>
</feature>
<dbReference type="EC" id="2.4.2.4" evidence="3 7"/>
<dbReference type="Gene3D" id="3.90.1170.30">
    <property type="entry name" value="Pyrimidine nucleoside phosphorylase-like, C-terminal domain"/>
    <property type="match status" value="1"/>
</dbReference>
<dbReference type="AlphaFoldDB" id="A0AAE7R508"/>
<dbReference type="InterPro" id="IPR000312">
    <property type="entry name" value="Glycosyl_Trfase_fam3"/>
</dbReference>
<dbReference type="Pfam" id="PF02885">
    <property type="entry name" value="Glycos_trans_3N"/>
    <property type="match status" value="1"/>
</dbReference>
<dbReference type="Gene3D" id="3.40.1030.10">
    <property type="entry name" value="Nucleoside phosphorylase/phosphoribosyltransferase catalytic domain"/>
    <property type="match status" value="1"/>
</dbReference>
<evidence type="ECO:0000256" key="1">
    <source>
        <dbReference type="ARBA" id="ARBA00006915"/>
    </source>
</evidence>
<proteinExistence type="inferred from homology"/>
<dbReference type="GO" id="GO:0004645">
    <property type="term" value="F:1,4-alpha-oligoglucan phosphorylase activity"/>
    <property type="evidence" value="ECO:0007669"/>
    <property type="project" value="InterPro"/>
</dbReference>
<dbReference type="RefSeq" id="WP_065700039.1">
    <property type="nucleotide sequence ID" value="NZ_CP049206.1"/>
</dbReference>
<keyword evidence="12" id="KW-1185">Reference proteome</keyword>
<dbReference type="SUPFAM" id="SSF47648">
    <property type="entry name" value="Nucleoside phosphorylase/phosphoribosyltransferase N-terminal domain"/>
    <property type="match status" value="1"/>
</dbReference>
<dbReference type="GO" id="GO:0006206">
    <property type="term" value="P:pyrimidine nucleobase metabolic process"/>
    <property type="evidence" value="ECO:0007669"/>
    <property type="project" value="InterPro"/>
</dbReference>
<evidence type="ECO:0000256" key="3">
    <source>
        <dbReference type="ARBA" id="ARBA00011892"/>
    </source>
</evidence>
<evidence type="ECO:0000313" key="10">
    <source>
        <dbReference type="EMBL" id="QTG00373.1"/>
    </source>
</evidence>
<dbReference type="NCBIfam" id="NF004490">
    <property type="entry name" value="PRK05820.1"/>
    <property type="match status" value="1"/>
</dbReference>
<dbReference type="Pfam" id="PF07831">
    <property type="entry name" value="PYNP_C"/>
    <property type="match status" value="1"/>
</dbReference>
<dbReference type="InterPro" id="IPR013102">
    <property type="entry name" value="PYNP_C"/>
</dbReference>
<dbReference type="InterPro" id="IPR035902">
    <property type="entry name" value="Nuc_phospho_transferase"/>
</dbReference>
<dbReference type="EMBL" id="JAAMCP010000001">
    <property type="protein sequence ID" value="NTF35162.1"/>
    <property type="molecule type" value="Genomic_DNA"/>
</dbReference>
<dbReference type="InterPro" id="IPR036320">
    <property type="entry name" value="Glycosyl_Trfase_fam3_N_dom_sf"/>
</dbReference>
<comment type="subunit">
    <text evidence="2 7">Homodimer.</text>
</comment>
<protein>
    <recommendedName>
        <fullName evidence="3 7">Thymidine phosphorylase</fullName>
        <ecNumber evidence="3 7">2.4.2.4</ecNumber>
    </recommendedName>
    <alternativeName>
        <fullName evidence="7">TdRPase</fullName>
    </alternativeName>
</protein>
<dbReference type="GO" id="GO:0046104">
    <property type="term" value="P:thymidine metabolic process"/>
    <property type="evidence" value="ECO:0007669"/>
    <property type="project" value="UniProtKB-UniRule"/>
</dbReference>
<dbReference type="InterPro" id="IPR018090">
    <property type="entry name" value="Pyrmidine_PPas_bac/euk"/>
</dbReference>
<dbReference type="NCBIfam" id="TIGR02644">
    <property type="entry name" value="Y_phosphoryl"/>
    <property type="match status" value="1"/>
</dbReference>
<dbReference type="EMBL" id="CP049206">
    <property type="protein sequence ID" value="QTG00373.1"/>
    <property type="molecule type" value="Genomic_DNA"/>
</dbReference>
<accession>A0AAE7R508</accession>
<reference evidence="10" key="2">
    <citation type="submission" date="2020-02" db="EMBL/GenBank/DDBJ databases">
        <title>Unexpected conservation and global transmission of agrobacterial virulence plasmids.</title>
        <authorList>
            <person name="Weisberg A.J."/>
            <person name="Davis E.W. II"/>
            <person name="Tabima J.R."/>
            <person name="Belcher M.S."/>
            <person name="Miller M."/>
            <person name="Kuo C.-H."/>
            <person name="Loper J.E."/>
            <person name="Grunwald N.J."/>
            <person name="Putnam M.L."/>
            <person name="Chang J.H."/>
        </authorList>
    </citation>
    <scope>NUCLEOTIDE SEQUENCE</scope>
    <source>
        <strain evidence="10">W2/73</strain>
    </source>
</reference>
<evidence type="ECO:0000313" key="9">
    <source>
        <dbReference type="EMBL" id="NTF35162.1"/>
    </source>
</evidence>
<reference evidence="9 12" key="1">
    <citation type="journal article" date="2020" name="Science">
        <title>Unexpected conservation and global transmission of agrobacterial virulence plasmids.</title>
        <authorList>
            <person name="Weisberg A.J."/>
            <person name="Davis E.W. 2nd"/>
            <person name="Tabima J."/>
            <person name="Belcher M.S."/>
            <person name="Miller M."/>
            <person name="Kuo C.H."/>
            <person name="Loper J.E."/>
            <person name="Grunwald N.J."/>
            <person name="Putnam M.L."/>
            <person name="Chang J.H."/>
        </authorList>
    </citation>
    <scope>NUCLEOTIDE SEQUENCE [LARGE SCALE GENOMIC DNA]</scope>
    <source>
        <strain evidence="9 12">A19/93</strain>
    </source>
</reference>
<evidence type="ECO:0000313" key="12">
    <source>
        <dbReference type="Proteomes" id="UP000822331"/>
    </source>
</evidence>
<name>A0AAE7R508_9HYPH</name>
<evidence type="ECO:0000259" key="8">
    <source>
        <dbReference type="SMART" id="SM00941"/>
    </source>
</evidence>